<feature type="binding site" evidence="13">
    <location>
        <position position="258"/>
    </location>
    <ligand>
        <name>sn-glycerol 3-phosphate</name>
        <dbReference type="ChEBI" id="CHEBI:57597"/>
    </ligand>
</feature>
<evidence type="ECO:0000256" key="11">
    <source>
        <dbReference type="ARBA" id="ARBA00069372"/>
    </source>
</evidence>
<gene>
    <name evidence="13" type="primary">gpsA</name>
    <name evidence="20" type="ORF">ABW99_14540</name>
</gene>
<dbReference type="GO" id="GO:0005829">
    <property type="term" value="C:cytosol"/>
    <property type="evidence" value="ECO:0007669"/>
    <property type="project" value="TreeGrafter"/>
</dbReference>
<keyword evidence="6 13" id="KW-0443">Lipid metabolism</keyword>
<dbReference type="PIRSF" id="PIRSF000114">
    <property type="entry name" value="Glycerol-3-P_dh"/>
    <property type="match status" value="1"/>
</dbReference>
<feature type="binding site" evidence="13">
    <location>
        <position position="47"/>
    </location>
    <ligand>
        <name>NADPH</name>
        <dbReference type="ChEBI" id="CHEBI:57783"/>
    </ligand>
</feature>
<evidence type="ECO:0000259" key="18">
    <source>
        <dbReference type="Pfam" id="PF01210"/>
    </source>
</evidence>
<evidence type="ECO:0000256" key="5">
    <source>
        <dbReference type="ARBA" id="ARBA00023027"/>
    </source>
</evidence>
<evidence type="ECO:0000256" key="17">
    <source>
        <dbReference type="RuleBase" id="RU000437"/>
    </source>
</evidence>
<keyword evidence="3 13" id="KW-0521">NADP</keyword>
<keyword evidence="5 13" id="KW-0520">NAD</keyword>
<dbReference type="GO" id="GO:0046168">
    <property type="term" value="P:glycerol-3-phosphate catabolic process"/>
    <property type="evidence" value="ECO:0007669"/>
    <property type="project" value="InterPro"/>
</dbReference>
<organism evidence="20 21">
    <name type="scientific">Pandoraea thiooxydans</name>
    <dbReference type="NCBI Taxonomy" id="445709"/>
    <lineage>
        <taxon>Bacteria</taxon>
        <taxon>Pseudomonadati</taxon>
        <taxon>Pseudomonadota</taxon>
        <taxon>Betaproteobacteria</taxon>
        <taxon>Burkholderiales</taxon>
        <taxon>Burkholderiaceae</taxon>
        <taxon>Pandoraea</taxon>
    </lineage>
</organism>
<dbReference type="PROSITE" id="PS00957">
    <property type="entry name" value="NAD_G3PDH"/>
    <property type="match status" value="1"/>
</dbReference>
<comment type="pathway">
    <text evidence="13">Membrane lipid metabolism; glycerophospholipid metabolism.</text>
</comment>
<keyword evidence="13" id="KW-0547">Nucleotide-binding</keyword>
<dbReference type="HAMAP" id="MF_00394">
    <property type="entry name" value="NAD_Glyc3P_dehydrog"/>
    <property type="match status" value="1"/>
</dbReference>
<feature type="binding site" evidence="13">
    <location>
        <position position="11"/>
    </location>
    <ligand>
        <name>NADPH</name>
        <dbReference type="ChEBI" id="CHEBI:57783"/>
    </ligand>
</feature>
<feature type="binding site" evidence="13">
    <location>
        <position position="141"/>
    </location>
    <ligand>
        <name>sn-glycerol 3-phosphate</name>
        <dbReference type="ChEBI" id="CHEBI:57597"/>
    </ligand>
</feature>
<dbReference type="UniPathway" id="UPA00940"/>
<feature type="binding site" evidence="15">
    <location>
        <begin position="258"/>
        <end position="259"/>
    </location>
    <ligand>
        <name>substrate</name>
    </ligand>
</feature>
<dbReference type="PANTHER" id="PTHR11728:SF1">
    <property type="entry name" value="GLYCEROL-3-PHOSPHATE DEHYDROGENASE [NAD(+)] 2, CHLOROPLASTIC"/>
    <property type="match status" value="1"/>
</dbReference>
<dbReference type="AlphaFoldDB" id="A0A0G3EQ89"/>
<dbReference type="Gene3D" id="1.10.1040.10">
    <property type="entry name" value="N-(1-d-carboxylethyl)-l-norvaline Dehydrogenase, domain 2"/>
    <property type="match status" value="1"/>
</dbReference>
<dbReference type="NCBIfam" id="NF000942">
    <property type="entry name" value="PRK00094.1-4"/>
    <property type="match status" value="1"/>
</dbReference>
<evidence type="ECO:0000256" key="4">
    <source>
        <dbReference type="ARBA" id="ARBA00023002"/>
    </source>
</evidence>
<dbReference type="GO" id="GO:0008654">
    <property type="term" value="P:phospholipid biosynthetic process"/>
    <property type="evidence" value="ECO:0007669"/>
    <property type="project" value="UniProtKB-KW"/>
</dbReference>
<feature type="binding site" evidence="13">
    <location>
        <position position="247"/>
    </location>
    <ligand>
        <name>sn-glycerol 3-phosphate</name>
        <dbReference type="ChEBI" id="CHEBI:57597"/>
    </ligand>
</feature>
<evidence type="ECO:0000259" key="19">
    <source>
        <dbReference type="Pfam" id="PF07479"/>
    </source>
</evidence>
<evidence type="ECO:0000256" key="2">
    <source>
        <dbReference type="ARBA" id="ARBA00022516"/>
    </source>
</evidence>
<dbReference type="InterPro" id="IPR006168">
    <property type="entry name" value="G3P_DH_NAD-dep"/>
</dbReference>
<dbReference type="InterPro" id="IPR008927">
    <property type="entry name" value="6-PGluconate_DH-like_C_sf"/>
</dbReference>
<feature type="binding site" evidence="13">
    <location>
        <position position="258"/>
    </location>
    <ligand>
        <name>NADPH</name>
        <dbReference type="ChEBI" id="CHEBI:57783"/>
    </ligand>
</feature>
<feature type="binding site" evidence="13">
    <location>
        <position position="284"/>
    </location>
    <ligand>
        <name>NADPH</name>
        <dbReference type="ChEBI" id="CHEBI:57783"/>
    </ligand>
</feature>
<feature type="binding site" evidence="13">
    <location>
        <position position="30"/>
    </location>
    <ligand>
        <name>NADPH</name>
        <dbReference type="ChEBI" id="CHEBI:57783"/>
    </ligand>
</feature>
<protein>
    <recommendedName>
        <fullName evidence="11 13">Glycerol-3-phosphate dehydrogenase [NAD(P)+]</fullName>
        <ecNumber evidence="10 13">1.1.1.94</ecNumber>
    </recommendedName>
    <alternativeName>
        <fullName evidence="13">NAD(P)(+)-dependent glycerol-3-phosphate dehydrogenase</fullName>
    </alternativeName>
    <alternativeName>
        <fullName evidence="12 13">NAD(P)H-dependent dihydroxyacetone-phosphate reductase</fullName>
    </alternativeName>
</protein>
<evidence type="ECO:0000256" key="10">
    <source>
        <dbReference type="ARBA" id="ARBA00066687"/>
    </source>
</evidence>
<dbReference type="SUPFAM" id="SSF51735">
    <property type="entry name" value="NAD(P)-binding Rossmann-fold domains"/>
    <property type="match status" value="1"/>
</dbReference>
<feature type="binding site" evidence="13">
    <location>
        <position position="259"/>
    </location>
    <ligand>
        <name>sn-glycerol 3-phosphate</name>
        <dbReference type="ChEBI" id="CHEBI:57597"/>
    </ligand>
</feature>
<dbReference type="EMBL" id="CP011568">
    <property type="protein sequence ID" value="AKJ69248.1"/>
    <property type="molecule type" value="Genomic_DNA"/>
</dbReference>
<dbReference type="SUPFAM" id="SSF48179">
    <property type="entry name" value="6-phosphogluconate dehydrogenase C-terminal domain-like"/>
    <property type="match status" value="1"/>
</dbReference>
<dbReference type="KEGG" id="ptx:ABW99_14540"/>
<dbReference type="Pfam" id="PF07479">
    <property type="entry name" value="NAD_Gly3P_dh_C"/>
    <property type="match status" value="1"/>
</dbReference>
<dbReference type="Pfam" id="PF01210">
    <property type="entry name" value="NAD_Gly3P_dh_N"/>
    <property type="match status" value="1"/>
</dbReference>
<evidence type="ECO:0000256" key="3">
    <source>
        <dbReference type="ARBA" id="ARBA00022857"/>
    </source>
</evidence>
<dbReference type="GO" id="GO:0005975">
    <property type="term" value="P:carbohydrate metabolic process"/>
    <property type="evidence" value="ECO:0007669"/>
    <property type="project" value="InterPro"/>
</dbReference>
<dbReference type="PRINTS" id="PR00077">
    <property type="entry name" value="GPDHDRGNASE"/>
</dbReference>
<dbReference type="GO" id="GO:0046167">
    <property type="term" value="P:glycerol-3-phosphate biosynthetic process"/>
    <property type="evidence" value="ECO:0007669"/>
    <property type="project" value="UniProtKB-UniRule"/>
</dbReference>
<feature type="binding site" evidence="13">
    <location>
        <position position="282"/>
    </location>
    <ligand>
        <name>NADPH</name>
        <dbReference type="ChEBI" id="CHEBI:57783"/>
    </ligand>
</feature>
<dbReference type="InterPro" id="IPR006109">
    <property type="entry name" value="G3P_DH_NAD-dep_C"/>
</dbReference>
<comment type="subcellular location">
    <subcellularLocation>
        <location evidence="13">Cytoplasm</location>
    </subcellularLocation>
</comment>
<keyword evidence="8 13" id="KW-1208">Phospholipid metabolism</keyword>
<comment type="catalytic activity">
    <reaction evidence="9">
        <text>sn-glycerol 3-phosphate + NADP(+) = dihydroxyacetone phosphate + NADPH + H(+)</text>
        <dbReference type="Rhea" id="RHEA:11096"/>
        <dbReference type="ChEBI" id="CHEBI:15378"/>
        <dbReference type="ChEBI" id="CHEBI:57597"/>
        <dbReference type="ChEBI" id="CHEBI:57642"/>
        <dbReference type="ChEBI" id="CHEBI:57783"/>
        <dbReference type="ChEBI" id="CHEBI:58349"/>
        <dbReference type="EC" id="1.1.1.94"/>
    </reaction>
    <physiologicalReaction direction="right-to-left" evidence="9">
        <dbReference type="Rhea" id="RHEA:11098"/>
    </physiologicalReaction>
</comment>
<feature type="binding site" evidence="15">
    <location>
        <position position="108"/>
    </location>
    <ligand>
        <name>substrate</name>
    </ligand>
</feature>
<dbReference type="GO" id="GO:0051287">
    <property type="term" value="F:NAD binding"/>
    <property type="evidence" value="ECO:0007669"/>
    <property type="project" value="InterPro"/>
</dbReference>
<evidence type="ECO:0000256" key="16">
    <source>
        <dbReference type="PIRSR" id="PIRSR000114-3"/>
    </source>
</evidence>
<evidence type="ECO:0000256" key="7">
    <source>
        <dbReference type="ARBA" id="ARBA00023209"/>
    </source>
</evidence>
<evidence type="ECO:0000313" key="20">
    <source>
        <dbReference type="EMBL" id="AKJ69248.1"/>
    </source>
</evidence>
<evidence type="ECO:0000256" key="14">
    <source>
        <dbReference type="PIRSR" id="PIRSR000114-1"/>
    </source>
</evidence>
<keyword evidence="2 13" id="KW-0444">Lipid biosynthesis</keyword>
<dbReference type="GO" id="GO:0141153">
    <property type="term" value="F:glycerol-3-phosphate dehydrogenase (NADP+) activity"/>
    <property type="evidence" value="ECO:0007669"/>
    <property type="project" value="RHEA"/>
</dbReference>
<feature type="binding site" evidence="16">
    <location>
        <begin position="7"/>
        <end position="12"/>
    </location>
    <ligand>
        <name>NAD(+)</name>
        <dbReference type="ChEBI" id="CHEBI:57540"/>
    </ligand>
</feature>
<dbReference type="PANTHER" id="PTHR11728">
    <property type="entry name" value="GLYCEROL-3-PHOSPHATE DEHYDROGENASE"/>
    <property type="match status" value="1"/>
</dbReference>
<dbReference type="STRING" id="445709.ABW99_14540"/>
<dbReference type="GO" id="GO:0141152">
    <property type="term" value="F:glycerol-3-phosphate dehydrogenase (NAD+) activity"/>
    <property type="evidence" value="ECO:0007669"/>
    <property type="project" value="RHEA"/>
</dbReference>
<feature type="binding site" evidence="16">
    <location>
        <position position="143"/>
    </location>
    <ligand>
        <name>NAD(+)</name>
        <dbReference type="ChEBI" id="CHEBI:57540"/>
    </ligand>
</feature>
<dbReference type="InterPro" id="IPR011128">
    <property type="entry name" value="G3P_DH_NAD-dep_N"/>
</dbReference>
<feature type="active site" description="Proton acceptor" evidence="13 14">
    <location>
        <position position="194"/>
    </location>
</feature>
<reference evidence="21" key="1">
    <citation type="submission" date="2015-06" db="EMBL/GenBank/DDBJ databases">
        <authorList>
            <person name="Lim Y.L."/>
            <person name="Ee R."/>
            <person name="Yong D."/>
            <person name="How K.Y."/>
            <person name="Yin W.F."/>
            <person name="Chan K.G."/>
        </authorList>
    </citation>
    <scope>NUCLEOTIDE SEQUENCE [LARGE SCALE GENOMIC DNA]</scope>
    <source>
        <strain evidence="21">DSM 25325</strain>
    </source>
</reference>
<evidence type="ECO:0000256" key="12">
    <source>
        <dbReference type="ARBA" id="ARBA00080511"/>
    </source>
</evidence>
<dbReference type="PATRIC" id="fig|445709.3.peg.3080"/>
<name>A0A0G3EQ89_9BURK</name>
<feature type="binding site" evidence="13">
    <location>
        <position position="194"/>
    </location>
    <ligand>
        <name>sn-glycerol 3-phosphate</name>
        <dbReference type="ChEBI" id="CHEBI:57597"/>
    </ligand>
</feature>
<dbReference type="Gene3D" id="3.40.50.720">
    <property type="entry name" value="NAD(P)-binding Rossmann-like Domain"/>
    <property type="match status" value="1"/>
</dbReference>
<proteinExistence type="inferred from homology"/>
<evidence type="ECO:0000256" key="8">
    <source>
        <dbReference type="ARBA" id="ARBA00023264"/>
    </source>
</evidence>
<dbReference type="InterPro" id="IPR036291">
    <property type="entry name" value="NAD(P)-bd_dom_sf"/>
</dbReference>
<dbReference type="Proteomes" id="UP000036700">
    <property type="component" value="Chromosome"/>
</dbReference>
<keyword evidence="4 13" id="KW-0560">Oxidoreductase</keyword>
<comment type="caution">
    <text evidence="13">Lacks conserved residue(s) required for the propagation of feature annotation.</text>
</comment>
<evidence type="ECO:0000313" key="21">
    <source>
        <dbReference type="Proteomes" id="UP000036700"/>
    </source>
</evidence>
<feature type="domain" description="Glycerol-3-phosphate dehydrogenase NAD-dependent C-terminal" evidence="19">
    <location>
        <begin position="183"/>
        <end position="324"/>
    </location>
</feature>
<feature type="binding site" evidence="16">
    <location>
        <position position="258"/>
    </location>
    <ligand>
        <name>NAD(+)</name>
        <dbReference type="ChEBI" id="CHEBI:57540"/>
    </ligand>
</feature>
<dbReference type="FunFam" id="1.10.1040.10:FF:000001">
    <property type="entry name" value="Glycerol-3-phosphate dehydrogenase [NAD(P)+]"/>
    <property type="match status" value="1"/>
</dbReference>
<feature type="domain" description="Glycerol-3-phosphate dehydrogenase NAD-dependent N-terminal" evidence="18">
    <location>
        <begin position="3"/>
        <end position="163"/>
    </location>
</feature>
<dbReference type="InterPro" id="IPR013328">
    <property type="entry name" value="6PGD_dom2"/>
</dbReference>
<feature type="binding site" evidence="13">
    <location>
        <position position="108"/>
    </location>
    <ligand>
        <name>sn-glycerol 3-phosphate</name>
        <dbReference type="ChEBI" id="CHEBI:57597"/>
    </ligand>
</feature>
<keyword evidence="7 13" id="KW-0594">Phospholipid biosynthesis</keyword>
<dbReference type="GO" id="GO:0006650">
    <property type="term" value="P:glycerophospholipid metabolic process"/>
    <property type="evidence" value="ECO:0007669"/>
    <property type="project" value="UniProtKB-UniRule"/>
</dbReference>
<feature type="binding site" evidence="13">
    <location>
        <position position="139"/>
    </location>
    <ligand>
        <name>sn-glycerol 3-phosphate</name>
        <dbReference type="ChEBI" id="CHEBI:57597"/>
    </ligand>
</feature>
<dbReference type="NCBIfam" id="NF000940">
    <property type="entry name" value="PRK00094.1-2"/>
    <property type="match status" value="1"/>
</dbReference>
<feature type="binding site" evidence="13">
    <location>
        <position position="143"/>
    </location>
    <ligand>
        <name>NADPH</name>
        <dbReference type="ChEBI" id="CHEBI:57783"/>
    </ligand>
</feature>
<evidence type="ECO:0000256" key="13">
    <source>
        <dbReference type="HAMAP-Rule" id="MF_00394"/>
    </source>
</evidence>
<evidence type="ECO:0000256" key="15">
    <source>
        <dbReference type="PIRSR" id="PIRSR000114-2"/>
    </source>
</evidence>
<evidence type="ECO:0000256" key="6">
    <source>
        <dbReference type="ARBA" id="ARBA00023098"/>
    </source>
</evidence>
<keyword evidence="21" id="KW-1185">Reference proteome</keyword>
<dbReference type="FunFam" id="3.40.50.720:FF:000019">
    <property type="entry name" value="Glycerol-3-phosphate dehydrogenase [NAD(P)+]"/>
    <property type="match status" value="1"/>
</dbReference>
<evidence type="ECO:0000256" key="9">
    <source>
        <dbReference type="ARBA" id="ARBA00052716"/>
    </source>
</evidence>
<comment type="catalytic activity">
    <reaction evidence="13">
        <text>sn-glycerol 3-phosphate + NAD(+) = dihydroxyacetone phosphate + NADH + H(+)</text>
        <dbReference type="Rhea" id="RHEA:11092"/>
        <dbReference type="ChEBI" id="CHEBI:15378"/>
        <dbReference type="ChEBI" id="CHEBI:57540"/>
        <dbReference type="ChEBI" id="CHEBI:57597"/>
        <dbReference type="ChEBI" id="CHEBI:57642"/>
        <dbReference type="ChEBI" id="CHEBI:57945"/>
        <dbReference type="EC" id="1.1.1.94"/>
    </reaction>
</comment>
<dbReference type="RefSeq" id="WP_047215145.1">
    <property type="nucleotide sequence ID" value="NZ_CP011568.3"/>
</dbReference>
<dbReference type="EC" id="1.1.1.94" evidence="10 13"/>
<keyword evidence="13" id="KW-0963">Cytoplasm</keyword>
<feature type="binding site" evidence="13">
    <location>
        <position position="108"/>
    </location>
    <ligand>
        <name>NADPH</name>
        <dbReference type="ChEBI" id="CHEBI:57783"/>
    </ligand>
</feature>
<dbReference type="OrthoDB" id="9812273at2"/>
<sequence length="344" mass="35705">MRVSVFGAGAWGTALASHMAQRHDVLLWARDAGRAAEMAATHENAVYLSGCTLAPALRFDADFDRALAHAAGADTLCVAAVPVAGLRGLCERLRDSGTAPMQLLWLCKGFEAGTGLLPHQVVAAVLGDEAAAHSGILSGPSFAREVAQGLPAALTVASRSTELCDRVIRACHHGALRVYSSDDLIGVEVGGAVKNVLAIATGISDGLGLGMNARAALVTRGLAEMTRLGVALGGRPETFMGLSGVGDLILTATGDLSRNRTVGLQLAQGRTLDEVLAALGHVAEGVRCAQTVLALARQHQVTMPITEAVCAVLFEQLTPRAAVESLLKRDARAERAHTPPEKPL</sequence>
<evidence type="ECO:0000256" key="1">
    <source>
        <dbReference type="ARBA" id="ARBA00011009"/>
    </source>
</evidence>
<comment type="function">
    <text evidence="13">Catalyzes the reduction of the glycolytic intermediate dihydroxyacetone phosphate (DHAP) to sn-glycerol 3-phosphate (G3P), the key precursor for phospholipid synthesis.</text>
</comment>
<feature type="binding site" evidence="13">
    <location>
        <position position="257"/>
    </location>
    <ligand>
        <name>sn-glycerol 3-phosphate</name>
        <dbReference type="ChEBI" id="CHEBI:57597"/>
    </ligand>
</feature>
<accession>A0A0G3EQ89</accession>
<comment type="similarity">
    <text evidence="1 13 17">Belongs to the NAD-dependent glycerol-3-phosphate dehydrogenase family.</text>
</comment>